<dbReference type="Pfam" id="PF07042">
    <property type="entry name" value="TrfA"/>
    <property type="match status" value="1"/>
</dbReference>
<dbReference type="Proteomes" id="UP000669605">
    <property type="component" value="Unassembled WGS sequence"/>
</dbReference>
<proteinExistence type="predicted"/>
<reference evidence="2 3" key="1">
    <citation type="journal article" date="2020" name="Curr. Microbiol.">
        <title>Tepidiphilus baoligensis sp. nov., a Novel Bacterium of the Family Hydrogenophilaceae Isolated from an Oil Reservoir.</title>
        <authorList>
            <person name="Zhang X."/>
            <person name="Wang G."/>
            <person name="Ma X."/>
            <person name="Yu J."/>
            <person name="You J."/>
            <person name="Xue Y."/>
            <person name="Ma Y."/>
        </authorList>
    </citation>
    <scope>NUCLEOTIDE SEQUENCE [LARGE SCALE GENOMIC DNA]</scope>
    <source>
        <strain evidence="2 3">B18-69</strain>
    </source>
</reference>
<name>A0ABX1QNI5_9PROT</name>
<evidence type="ECO:0000256" key="1">
    <source>
        <dbReference type="SAM" id="MobiDB-lite"/>
    </source>
</evidence>
<comment type="caution">
    <text evidence="2">The sequence shown here is derived from an EMBL/GenBank/DDBJ whole genome shotgun (WGS) entry which is preliminary data.</text>
</comment>
<gene>
    <name evidence="2" type="ORF">GV368_10425</name>
</gene>
<evidence type="ECO:0008006" key="4">
    <source>
        <dbReference type="Google" id="ProtNLM"/>
    </source>
</evidence>
<accession>A0ABX1QNI5</accession>
<protein>
    <recommendedName>
        <fullName evidence="4">TrfA protein</fullName>
    </recommendedName>
</protein>
<organism evidence="2 3">
    <name type="scientific">Tepidiphilus baoligensis</name>
    <dbReference type="NCBI Taxonomy" id="2698687"/>
    <lineage>
        <taxon>Bacteria</taxon>
        <taxon>Pseudomonadati</taxon>
        <taxon>Pseudomonadota</taxon>
        <taxon>Hydrogenophilia</taxon>
        <taxon>Hydrogenophilales</taxon>
        <taxon>Hydrogenophilaceae</taxon>
        <taxon>Tepidiphilus</taxon>
    </lineage>
</organism>
<evidence type="ECO:0000313" key="3">
    <source>
        <dbReference type="Proteomes" id="UP000669605"/>
    </source>
</evidence>
<sequence>MAEDNDSTDEALAGLPADIQETLKRALATAKARKAKEQEQKPQQQSSALPAAVEKLPLWPESVRAVPNGFLRSALFGAIRKGRRRFMEREVIAALEGIELRYTGQRLDQSDLDVYECILQLARFQPLGTKCHVTAYALLKLLGRTVNGKNRQTLHDQIVRLRSGTVEIKHGRYVYIGGLIDEAFKDEKTHEWVIVINPKLANLYAKDAFTLMQWGERLALAGQPLAQWLHGFYSSHAKPHPIKVETLRQLSGSENESLSSFRQKMRVALDAMAKVTGWTWETEAISDLVYVYKTPTGSQARHLIFRALKGKGSTDPKK</sequence>
<evidence type="ECO:0000313" key="2">
    <source>
        <dbReference type="EMBL" id="NMH17495.1"/>
    </source>
</evidence>
<dbReference type="InterPro" id="IPR010751">
    <property type="entry name" value="TrfA"/>
</dbReference>
<keyword evidence="3" id="KW-1185">Reference proteome</keyword>
<dbReference type="RefSeq" id="WP_169116473.1">
    <property type="nucleotide sequence ID" value="NZ_JAAAUB010000022.1"/>
</dbReference>
<dbReference type="EMBL" id="JAAAUB010000022">
    <property type="protein sequence ID" value="NMH17495.1"/>
    <property type="molecule type" value="Genomic_DNA"/>
</dbReference>
<feature type="region of interest" description="Disordered" evidence="1">
    <location>
        <begin position="30"/>
        <end position="49"/>
    </location>
</feature>